<proteinExistence type="predicted"/>
<evidence type="ECO:0000313" key="3">
    <source>
        <dbReference type="Proteomes" id="UP000629619"/>
    </source>
</evidence>
<keyword evidence="3" id="KW-1185">Reference proteome</keyword>
<gene>
    <name evidence="2" type="ORF">Asi03nite_12340</name>
</gene>
<dbReference type="Proteomes" id="UP000629619">
    <property type="component" value="Unassembled WGS sequence"/>
</dbReference>
<protein>
    <submittedName>
        <fullName evidence="2">Uncharacterized protein</fullName>
    </submittedName>
</protein>
<accession>A0A919TH40</accession>
<dbReference type="EMBL" id="BOMW01000012">
    <property type="protein sequence ID" value="GIF03696.1"/>
    <property type="molecule type" value="Genomic_DNA"/>
</dbReference>
<evidence type="ECO:0000313" key="2">
    <source>
        <dbReference type="EMBL" id="GIF03696.1"/>
    </source>
</evidence>
<organism evidence="2 3">
    <name type="scientific">Actinoplanes siamensis</name>
    <dbReference type="NCBI Taxonomy" id="1223317"/>
    <lineage>
        <taxon>Bacteria</taxon>
        <taxon>Bacillati</taxon>
        <taxon>Actinomycetota</taxon>
        <taxon>Actinomycetes</taxon>
        <taxon>Micromonosporales</taxon>
        <taxon>Micromonosporaceae</taxon>
        <taxon>Actinoplanes</taxon>
    </lineage>
</organism>
<dbReference type="AlphaFoldDB" id="A0A919TH40"/>
<comment type="caution">
    <text evidence="2">The sequence shown here is derived from an EMBL/GenBank/DDBJ whole genome shotgun (WGS) entry which is preliminary data.</text>
</comment>
<evidence type="ECO:0000256" key="1">
    <source>
        <dbReference type="SAM" id="MobiDB-lite"/>
    </source>
</evidence>
<sequence>MFTRAMSRHPADPGRPAGSPRVAPLLRSCRPPYPGGTRRPGREAAAGLWRAAPLRIAGQAAPVRAGRYPFVYPFPFGW</sequence>
<feature type="region of interest" description="Disordered" evidence="1">
    <location>
        <begin position="1"/>
        <end position="26"/>
    </location>
</feature>
<name>A0A919TH40_9ACTN</name>
<reference evidence="2" key="1">
    <citation type="submission" date="2021-01" db="EMBL/GenBank/DDBJ databases">
        <title>Whole genome shotgun sequence of Actinoplanes siamensis NBRC 109076.</title>
        <authorList>
            <person name="Komaki H."/>
            <person name="Tamura T."/>
        </authorList>
    </citation>
    <scope>NUCLEOTIDE SEQUENCE</scope>
    <source>
        <strain evidence="2">NBRC 109076</strain>
    </source>
</reference>